<reference evidence="4" key="1">
    <citation type="submission" date="2017-10" db="EMBL/GenBank/DDBJ databases">
        <title>Campylobacter species from seals.</title>
        <authorList>
            <person name="Gilbert M.J."/>
            <person name="Zomer A.L."/>
            <person name="Timmerman A.J."/>
            <person name="Duim B."/>
            <person name="Wagenaar J.A."/>
        </authorList>
    </citation>
    <scope>NUCLEOTIDE SEQUENCE [LARGE SCALE GENOMIC DNA]</scope>
    <source>
        <strain evidence="4">17S00004-5</strain>
    </source>
</reference>
<keyword evidence="1" id="KW-0812">Transmembrane</keyword>
<feature type="domain" description="SCP" evidence="2">
    <location>
        <begin position="9"/>
        <end position="125"/>
    </location>
</feature>
<comment type="caution">
    <text evidence="3">The sequence shown here is derived from an EMBL/GenBank/DDBJ whole genome shotgun (WGS) entry which is preliminary data.</text>
</comment>
<feature type="transmembrane region" description="Helical" evidence="1">
    <location>
        <begin position="389"/>
        <end position="405"/>
    </location>
</feature>
<dbReference type="OrthoDB" id="5372233at2"/>
<gene>
    <name evidence="3" type="ORF">CQ405_05075</name>
</gene>
<protein>
    <recommendedName>
        <fullName evidence="2">SCP domain-containing protein</fullName>
    </recommendedName>
</protein>
<keyword evidence="4" id="KW-1185">Reference proteome</keyword>
<dbReference type="Proteomes" id="UP000240535">
    <property type="component" value="Unassembled WGS sequence"/>
</dbReference>
<dbReference type="PANTHER" id="PTHR31157:SF1">
    <property type="entry name" value="SCP DOMAIN-CONTAINING PROTEIN"/>
    <property type="match status" value="1"/>
</dbReference>
<keyword evidence="1" id="KW-0472">Membrane</keyword>
<dbReference type="PANTHER" id="PTHR31157">
    <property type="entry name" value="SCP DOMAIN-CONTAINING PROTEIN"/>
    <property type="match status" value="1"/>
</dbReference>
<evidence type="ECO:0000259" key="2">
    <source>
        <dbReference type="Pfam" id="PF00188"/>
    </source>
</evidence>
<accession>A0A2P8R0R0</accession>
<dbReference type="EMBL" id="PDHH01000004">
    <property type="protein sequence ID" value="PSM52088.1"/>
    <property type="molecule type" value="Genomic_DNA"/>
</dbReference>
<organism evidence="3 4">
    <name type="scientific">Campylobacter blaseri</name>
    <dbReference type="NCBI Taxonomy" id="2042961"/>
    <lineage>
        <taxon>Bacteria</taxon>
        <taxon>Pseudomonadati</taxon>
        <taxon>Campylobacterota</taxon>
        <taxon>Epsilonproteobacteria</taxon>
        <taxon>Campylobacterales</taxon>
        <taxon>Campylobacteraceae</taxon>
        <taxon>Campylobacter</taxon>
    </lineage>
</organism>
<dbReference type="InterPro" id="IPR035940">
    <property type="entry name" value="CAP_sf"/>
</dbReference>
<dbReference type="InterPro" id="IPR014044">
    <property type="entry name" value="CAP_dom"/>
</dbReference>
<name>A0A2P8R0R0_9BACT</name>
<evidence type="ECO:0000313" key="3">
    <source>
        <dbReference type="EMBL" id="PSM52088.1"/>
    </source>
</evidence>
<dbReference type="AlphaFoldDB" id="A0A2P8R0R0"/>
<dbReference type="Pfam" id="PF00188">
    <property type="entry name" value="CAP"/>
    <property type="match status" value="1"/>
</dbReference>
<dbReference type="CDD" id="cd05379">
    <property type="entry name" value="CAP_bacterial"/>
    <property type="match status" value="1"/>
</dbReference>
<keyword evidence="1" id="KW-1133">Transmembrane helix</keyword>
<evidence type="ECO:0000313" key="4">
    <source>
        <dbReference type="Proteomes" id="UP000240535"/>
    </source>
</evidence>
<sequence>MPIYENPIDFLNAIRIDSGLNSLALNQKLSDSSLNHAKYLYENNSKSHYETENNRYFTGISPKDRAFYVGYNTQITENISINSINSMDSIDGLLSAIYHRFNFLDPTINEIGYGFFGNDKNQNYVYNMGNSNLNEFCQRGISDKGYGKFYSGYCKEKDIAILESNLDRFKNLNFFDYVVYPNSDKTKSFFSNEDPNPFPECKITSNPVSIEFNKQGSLVTMVDFKIFKNGERLLNTKQLTSLNDVNSILNKYQFALFSKDVFDFNQEYLVEFDYIQKQKQKTITWKFKTKTPQNKYFVANNKDKLSLSPNIWYDIFLKPENCNDVFNSYQASYKLMKKPDIKTLDTNMLRVKLNGLKNSKLTLKFDNNKEIYLILSKSSESLKIYENKFIYIIFVAILITIFYIIKRR</sequence>
<proteinExistence type="predicted"/>
<dbReference type="Gene3D" id="3.40.33.10">
    <property type="entry name" value="CAP"/>
    <property type="match status" value="1"/>
</dbReference>
<dbReference type="SUPFAM" id="SSF55797">
    <property type="entry name" value="PR-1-like"/>
    <property type="match status" value="1"/>
</dbReference>
<evidence type="ECO:0000256" key="1">
    <source>
        <dbReference type="SAM" id="Phobius"/>
    </source>
</evidence>